<feature type="domain" description="Ig-like" evidence="5">
    <location>
        <begin position="227"/>
        <end position="317"/>
    </location>
</feature>
<evidence type="ECO:0000256" key="3">
    <source>
        <dbReference type="ARBA" id="ARBA00023319"/>
    </source>
</evidence>
<accession>A0A3P7Q964</accession>
<feature type="non-terminal residue" evidence="6">
    <location>
        <position position="1"/>
    </location>
</feature>
<feature type="region of interest" description="Disordered" evidence="4">
    <location>
        <begin position="1"/>
        <end position="23"/>
    </location>
</feature>
<dbReference type="FunFam" id="2.60.40.10:FF:000032">
    <property type="entry name" value="palladin isoform X1"/>
    <property type="match status" value="1"/>
</dbReference>
<evidence type="ECO:0000313" key="6">
    <source>
        <dbReference type="EMBL" id="VDN28432.1"/>
    </source>
</evidence>
<dbReference type="InterPro" id="IPR013783">
    <property type="entry name" value="Ig-like_fold"/>
</dbReference>
<evidence type="ECO:0000259" key="5">
    <source>
        <dbReference type="PROSITE" id="PS50835"/>
    </source>
</evidence>
<reference evidence="6 7" key="1">
    <citation type="submission" date="2018-11" db="EMBL/GenBank/DDBJ databases">
        <authorList>
            <consortium name="Pathogen Informatics"/>
        </authorList>
    </citation>
    <scope>NUCLEOTIDE SEQUENCE [LARGE SCALE GENOMIC DNA]</scope>
</reference>
<evidence type="ECO:0000313" key="7">
    <source>
        <dbReference type="Proteomes" id="UP000271889"/>
    </source>
</evidence>
<organism evidence="6 7">
    <name type="scientific">Cylicostephanus goldi</name>
    <name type="common">Nematode worm</name>
    <dbReference type="NCBI Taxonomy" id="71465"/>
    <lineage>
        <taxon>Eukaryota</taxon>
        <taxon>Metazoa</taxon>
        <taxon>Ecdysozoa</taxon>
        <taxon>Nematoda</taxon>
        <taxon>Chromadorea</taxon>
        <taxon>Rhabditida</taxon>
        <taxon>Rhabditina</taxon>
        <taxon>Rhabditomorpha</taxon>
        <taxon>Strongyloidea</taxon>
        <taxon>Strongylidae</taxon>
        <taxon>Cylicostephanus</taxon>
    </lineage>
</organism>
<dbReference type="InterPro" id="IPR013098">
    <property type="entry name" value="Ig_I-set"/>
</dbReference>
<feature type="domain" description="Ig-like" evidence="5">
    <location>
        <begin position="47"/>
        <end position="134"/>
    </location>
</feature>
<proteinExistence type="predicted"/>
<dbReference type="EMBL" id="UYRV01113738">
    <property type="protein sequence ID" value="VDN28432.1"/>
    <property type="molecule type" value="Genomic_DNA"/>
</dbReference>
<keyword evidence="7" id="KW-1185">Reference proteome</keyword>
<dbReference type="SMART" id="SM00409">
    <property type="entry name" value="IG"/>
    <property type="match status" value="2"/>
</dbReference>
<evidence type="ECO:0000256" key="1">
    <source>
        <dbReference type="ARBA" id="ARBA00022737"/>
    </source>
</evidence>
<keyword evidence="1" id="KW-0677">Repeat</keyword>
<dbReference type="InterPro" id="IPR003598">
    <property type="entry name" value="Ig_sub2"/>
</dbReference>
<dbReference type="InterPro" id="IPR007110">
    <property type="entry name" value="Ig-like_dom"/>
</dbReference>
<dbReference type="Proteomes" id="UP000271889">
    <property type="component" value="Unassembled WGS sequence"/>
</dbReference>
<keyword evidence="3" id="KW-0393">Immunoglobulin domain</keyword>
<dbReference type="Gene3D" id="2.60.40.10">
    <property type="entry name" value="Immunoglobulins"/>
    <property type="match status" value="2"/>
</dbReference>
<dbReference type="AlphaFoldDB" id="A0A3P7Q964"/>
<evidence type="ECO:0000256" key="2">
    <source>
        <dbReference type="ARBA" id="ARBA00023157"/>
    </source>
</evidence>
<dbReference type="SMART" id="SM00408">
    <property type="entry name" value="IGc2"/>
    <property type="match status" value="2"/>
</dbReference>
<protein>
    <recommendedName>
        <fullName evidence="5">Ig-like domain-containing protein</fullName>
    </recommendedName>
</protein>
<dbReference type="OrthoDB" id="114660at2759"/>
<dbReference type="InterPro" id="IPR036179">
    <property type="entry name" value="Ig-like_dom_sf"/>
</dbReference>
<dbReference type="PANTHER" id="PTHR47633">
    <property type="entry name" value="IMMUNOGLOBULIN"/>
    <property type="match status" value="1"/>
</dbReference>
<dbReference type="PROSITE" id="PS50835">
    <property type="entry name" value="IG_LIKE"/>
    <property type="match status" value="2"/>
</dbReference>
<keyword evidence="2" id="KW-1015">Disulfide bond</keyword>
<dbReference type="FunFam" id="2.60.40.10:FF:002364">
    <property type="entry name" value="Protein CBG19196"/>
    <property type="match status" value="1"/>
</dbReference>
<name>A0A3P7Q964_CYLGO</name>
<sequence>ASEGEGFWTDGAYTTSPSPPPVPEHKRVLEEELRVSEIGLSRASTEPQFIRGFHREYTVDESSSITIECIVVGNPRPRVRFYHNDREIREDSKFVKIVTSVDTYSIVIEKARLEHAGYYKVVAENTRGKTESITMLHVRPQSLIQHHKRNGVAVPSQKITECKSPTEHTTVTEEFAMFEYEQRRPQKHETSRLVTPPPAKRFQGRRDEVEMLEQYDLQQQQSAGHPPHFTQTLVAAVAVDGESARFEGIVTGWPAPTIEWTKDGVPFTRTSLPDVEVSNIGGRVSLSFKNCRSIHAGKYMCTARNPSGVATSSAQLVVRRKFSQTPRTVAPDFTQRLISEEKVEGEQLRWTVKVTGDPLPKNFSKKNLDAAGACTGQGQPSKTYCLDLPSAAFYQRRVFPLPISEKF</sequence>
<gene>
    <name evidence="6" type="ORF">CGOC_LOCUS10955</name>
</gene>
<evidence type="ECO:0000256" key="4">
    <source>
        <dbReference type="SAM" id="MobiDB-lite"/>
    </source>
</evidence>
<dbReference type="SUPFAM" id="SSF48726">
    <property type="entry name" value="Immunoglobulin"/>
    <property type="match status" value="2"/>
</dbReference>
<dbReference type="InterPro" id="IPR003599">
    <property type="entry name" value="Ig_sub"/>
</dbReference>
<dbReference type="Pfam" id="PF07679">
    <property type="entry name" value="I-set"/>
    <property type="match status" value="2"/>
</dbReference>